<keyword evidence="11" id="KW-0902">Two-component regulatory system</keyword>
<protein>
    <recommendedName>
        <fullName evidence="3">histidine kinase</fullName>
        <ecNumber evidence="3">2.7.13.3</ecNumber>
    </recommendedName>
</protein>
<keyword evidence="5" id="KW-0808">Transferase</keyword>
<keyword evidence="6 13" id="KW-0812">Transmembrane</keyword>
<dbReference type="InterPro" id="IPR035965">
    <property type="entry name" value="PAS-like_dom_sf"/>
</dbReference>
<dbReference type="SUPFAM" id="SSF55785">
    <property type="entry name" value="PYP-like sensor domain (PAS domain)"/>
    <property type="match status" value="1"/>
</dbReference>
<gene>
    <name evidence="16" type="ORF">H9X91_04060</name>
</gene>
<dbReference type="InterPro" id="IPR000014">
    <property type="entry name" value="PAS"/>
</dbReference>
<dbReference type="EC" id="2.7.13.3" evidence="3"/>
<organism evidence="16 17">
    <name type="scientific">Oscillibacter valericigenes</name>
    <dbReference type="NCBI Taxonomy" id="351091"/>
    <lineage>
        <taxon>Bacteria</taxon>
        <taxon>Bacillati</taxon>
        <taxon>Bacillota</taxon>
        <taxon>Clostridia</taxon>
        <taxon>Eubacteriales</taxon>
        <taxon>Oscillospiraceae</taxon>
        <taxon>Oscillibacter</taxon>
    </lineage>
</organism>
<feature type="domain" description="Histidine kinase" evidence="14">
    <location>
        <begin position="374"/>
        <end position="593"/>
    </location>
</feature>
<dbReference type="PANTHER" id="PTHR42878">
    <property type="entry name" value="TWO-COMPONENT HISTIDINE KINASE"/>
    <property type="match status" value="1"/>
</dbReference>
<dbReference type="RefSeq" id="WP_204802787.1">
    <property type="nucleotide sequence ID" value="NZ_JACSNX010000003.1"/>
</dbReference>
<dbReference type="Proteomes" id="UP000719500">
    <property type="component" value="Unassembled WGS sequence"/>
</dbReference>
<proteinExistence type="predicted"/>
<dbReference type="SUPFAM" id="SSF47384">
    <property type="entry name" value="Homodimeric domain of signal transducing histidine kinase"/>
    <property type="match status" value="1"/>
</dbReference>
<dbReference type="PROSITE" id="PS50109">
    <property type="entry name" value="HIS_KIN"/>
    <property type="match status" value="1"/>
</dbReference>
<keyword evidence="7" id="KW-0547">Nucleotide-binding</keyword>
<dbReference type="Gene3D" id="6.10.340.10">
    <property type="match status" value="1"/>
</dbReference>
<keyword evidence="9" id="KW-0067">ATP-binding</keyword>
<dbReference type="Gene3D" id="1.10.287.130">
    <property type="match status" value="1"/>
</dbReference>
<dbReference type="InterPro" id="IPR005467">
    <property type="entry name" value="His_kinase_dom"/>
</dbReference>
<keyword evidence="10 13" id="KW-1133">Transmembrane helix</keyword>
<dbReference type="EMBL" id="JACSNX010000003">
    <property type="protein sequence ID" value="MBM6850613.1"/>
    <property type="molecule type" value="Genomic_DNA"/>
</dbReference>
<dbReference type="InterPro" id="IPR004358">
    <property type="entry name" value="Sig_transdc_His_kin-like_C"/>
</dbReference>
<dbReference type="Pfam" id="PF02518">
    <property type="entry name" value="HATPase_c"/>
    <property type="match status" value="1"/>
</dbReference>
<evidence type="ECO:0000256" key="13">
    <source>
        <dbReference type="SAM" id="Phobius"/>
    </source>
</evidence>
<dbReference type="SMART" id="SM00388">
    <property type="entry name" value="HisKA"/>
    <property type="match status" value="1"/>
</dbReference>
<dbReference type="SUPFAM" id="SSF55874">
    <property type="entry name" value="ATPase domain of HSP90 chaperone/DNA topoisomerase II/histidine kinase"/>
    <property type="match status" value="1"/>
</dbReference>
<evidence type="ECO:0000313" key="17">
    <source>
        <dbReference type="Proteomes" id="UP000719500"/>
    </source>
</evidence>
<evidence type="ECO:0000256" key="4">
    <source>
        <dbReference type="ARBA" id="ARBA00022553"/>
    </source>
</evidence>
<dbReference type="InterPro" id="IPR003660">
    <property type="entry name" value="HAMP_dom"/>
</dbReference>
<evidence type="ECO:0000256" key="2">
    <source>
        <dbReference type="ARBA" id="ARBA00004141"/>
    </source>
</evidence>
<evidence type="ECO:0000313" key="16">
    <source>
        <dbReference type="EMBL" id="MBM6850613.1"/>
    </source>
</evidence>
<sequence length="599" mass="65150">MFRSLHMKLTLILLLLITSLMAVVGAFLTTSISSFYIDTFYEQINAVFGDDSDGYISTLRARAAEPDGASGLKEMLESRAGSLGIDYRTRNYFILDGQSGTYLDGSTDASSLPREQTANLLTARNAVSRGDSTRVGDRSDITADYMDVAIPIIGGDNAYIIYILDNKDTVTDLNSQIFLIIMQALVIGLLISVLLSFLLSKTMVGPIEKLTAGAERVAAGDFDSQLPVESTDEIGILTGTFNEMAGVLQSTLAAVENERNKLDTLFLHMTDGVVAFDHDGLLIHCNPAATNMLHRSVPEGTTYDALFGRVYPFQKTLALQRPNYAEAEMEVGDRTLELFLAPFSDQASGGVLVVLHDVTEQHRNEERRKEFVANVSHELRTPLTNVRSYAETLRDAEGDLPAETANGFLDIIITETDRMTHIVQDLLTLSRLDAGNAELVLSRFPFGDAIESVTRANALAAKQHGHALVYTPPESLPLIVGDRSRLEQVMMNVIGNAIKYTPDGGHISITAGSTEAEVWMEVCDDGIGIPEKDRDRIFDRFYRVDKARSRESGGTGLGLSIAKEIVQRHHGSIALAPHEGPGTTIRLTLPIGGPSGPAA</sequence>
<evidence type="ECO:0000256" key="10">
    <source>
        <dbReference type="ARBA" id="ARBA00022989"/>
    </source>
</evidence>
<dbReference type="InterPro" id="IPR036890">
    <property type="entry name" value="HATPase_C_sf"/>
</dbReference>
<keyword evidence="8" id="KW-0418">Kinase</keyword>
<dbReference type="Gene3D" id="3.30.565.10">
    <property type="entry name" value="Histidine kinase-like ATPase, C-terminal domain"/>
    <property type="match status" value="1"/>
</dbReference>
<dbReference type="CDD" id="cd00130">
    <property type="entry name" value="PAS"/>
    <property type="match status" value="1"/>
</dbReference>
<evidence type="ECO:0000256" key="11">
    <source>
        <dbReference type="ARBA" id="ARBA00023012"/>
    </source>
</evidence>
<keyword evidence="17" id="KW-1185">Reference proteome</keyword>
<dbReference type="InterPro" id="IPR036097">
    <property type="entry name" value="HisK_dim/P_sf"/>
</dbReference>
<dbReference type="InterPro" id="IPR003594">
    <property type="entry name" value="HATPase_dom"/>
</dbReference>
<comment type="catalytic activity">
    <reaction evidence="1">
        <text>ATP + protein L-histidine = ADP + protein N-phospho-L-histidine.</text>
        <dbReference type="EC" id="2.7.13.3"/>
    </reaction>
</comment>
<dbReference type="Pfam" id="PF00672">
    <property type="entry name" value="HAMP"/>
    <property type="match status" value="1"/>
</dbReference>
<dbReference type="CDD" id="cd00075">
    <property type="entry name" value="HATPase"/>
    <property type="match status" value="1"/>
</dbReference>
<dbReference type="CDD" id="cd06225">
    <property type="entry name" value="HAMP"/>
    <property type="match status" value="1"/>
</dbReference>
<evidence type="ECO:0000256" key="1">
    <source>
        <dbReference type="ARBA" id="ARBA00000085"/>
    </source>
</evidence>
<evidence type="ECO:0000256" key="3">
    <source>
        <dbReference type="ARBA" id="ARBA00012438"/>
    </source>
</evidence>
<evidence type="ECO:0000256" key="12">
    <source>
        <dbReference type="ARBA" id="ARBA00023136"/>
    </source>
</evidence>
<evidence type="ECO:0000256" key="7">
    <source>
        <dbReference type="ARBA" id="ARBA00022741"/>
    </source>
</evidence>
<dbReference type="InterPro" id="IPR050351">
    <property type="entry name" value="BphY/WalK/GraS-like"/>
</dbReference>
<dbReference type="SMART" id="SM00387">
    <property type="entry name" value="HATPase_c"/>
    <property type="match status" value="1"/>
</dbReference>
<dbReference type="CDD" id="cd00082">
    <property type="entry name" value="HisKA"/>
    <property type="match status" value="1"/>
</dbReference>
<comment type="caution">
    <text evidence="16">The sequence shown here is derived from an EMBL/GenBank/DDBJ whole genome shotgun (WGS) entry which is preliminary data.</text>
</comment>
<dbReference type="Gene3D" id="3.30.450.20">
    <property type="entry name" value="PAS domain"/>
    <property type="match status" value="1"/>
</dbReference>
<evidence type="ECO:0000256" key="5">
    <source>
        <dbReference type="ARBA" id="ARBA00022679"/>
    </source>
</evidence>
<dbReference type="SUPFAM" id="SSF158472">
    <property type="entry name" value="HAMP domain-like"/>
    <property type="match status" value="1"/>
</dbReference>
<comment type="subcellular location">
    <subcellularLocation>
        <location evidence="2">Membrane</location>
        <topology evidence="2">Multi-pass membrane protein</topology>
    </subcellularLocation>
</comment>
<evidence type="ECO:0000259" key="15">
    <source>
        <dbReference type="PROSITE" id="PS50885"/>
    </source>
</evidence>
<dbReference type="Pfam" id="PF13188">
    <property type="entry name" value="PAS_8"/>
    <property type="match status" value="1"/>
</dbReference>
<evidence type="ECO:0000256" key="9">
    <source>
        <dbReference type="ARBA" id="ARBA00022840"/>
    </source>
</evidence>
<keyword evidence="12 13" id="KW-0472">Membrane</keyword>
<feature type="transmembrane region" description="Helical" evidence="13">
    <location>
        <begin position="177"/>
        <end position="199"/>
    </location>
</feature>
<dbReference type="InterPro" id="IPR003661">
    <property type="entry name" value="HisK_dim/P_dom"/>
</dbReference>
<accession>A0ABS2FTG8</accession>
<dbReference type="Pfam" id="PF00512">
    <property type="entry name" value="HisKA"/>
    <property type="match status" value="1"/>
</dbReference>
<dbReference type="PANTHER" id="PTHR42878:SF7">
    <property type="entry name" value="SENSOR HISTIDINE KINASE GLRK"/>
    <property type="match status" value="1"/>
</dbReference>
<evidence type="ECO:0000256" key="8">
    <source>
        <dbReference type="ARBA" id="ARBA00022777"/>
    </source>
</evidence>
<feature type="domain" description="HAMP" evidence="15">
    <location>
        <begin position="201"/>
        <end position="253"/>
    </location>
</feature>
<dbReference type="SMART" id="SM00304">
    <property type="entry name" value="HAMP"/>
    <property type="match status" value="1"/>
</dbReference>
<name>A0ABS2FTG8_9FIRM</name>
<dbReference type="PROSITE" id="PS50885">
    <property type="entry name" value="HAMP"/>
    <property type="match status" value="1"/>
</dbReference>
<evidence type="ECO:0000256" key="6">
    <source>
        <dbReference type="ARBA" id="ARBA00022692"/>
    </source>
</evidence>
<reference evidence="16 17" key="1">
    <citation type="journal article" date="2021" name="Sci. Rep.">
        <title>The distribution of antibiotic resistance genes in chicken gut microbiota commensals.</title>
        <authorList>
            <person name="Juricova H."/>
            <person name="Matiasovicova J."/>
            <person name="Kubasova T."/>
            <person name="Cejkova D."/>
            <person name="Rychlik I."/>
        </authorList>
    </citation>
    <scope>NUCLEOTIDE SEQUENCE [LARGE SCALE GENOMIC DNA]</scope>
    <source>
        <strain evidence="16 17">An411</strain>
    </source>
</reference>
<dbReference type="PRINTS" id="PR00344">
    <property type="entry name" value="BCTRLSENSOR"/>
</dbReference>
<evidence type="ECO:0000259" key="14">
    <source>
        <dbReference type="PROSITE" id="PS50109"/>
    </source>
</evidence>
<keyword evidence="4" id="KW-0597">Phosphoprotein</keyword>